<dbReference type="Gene3D" id="2.60.40.740">
    <property type="match status" value="1"/>
</dbReference>
<dbReference type="NCBIfam" id="TIGR01167">
    <property type="entry name" value="LPXTG_anchor"/>
    <property type="match status" value="1"/>
</dbReference>
<dbReference type="Gene3D" id="2.60.40.10">
    <property type="entry name" value="Immunoglobulins"/>
    <property type="match status" value="2"/>
</dbReference>
<keyword evidence="5" id="KW-0472">Membrane</keyword>
<keyword evidence="2" id="KW-0964">Secreted</keyword>
<dbReference type="AlphaFoldDB" id="A0A849HIK6"/>
<evidence type="ECO:0000256" key="6">
    <source>
        <dbReference type="SAM" id="SignalP"/>
    </source>
</evidence>
<keyword evidence="3 6" id="KW-0732">Signal</keyword>
<dbReference type="InterPro" id="IPR041033">
    <property type="entry name" value="SpaA_PFL_dom_1"/>
</dbReference>
<feature type="transmembrane region" description="Helical" evidence="5">
    <location>
        <begin position="546"/>
        <end position="565"/>
    </location>
</feature>
<dbReference type="NCBIfam" id="TIGR04226">
    <property type="entry name" value="RrgB_K2N_iso_D2"/>
    <property type="match status" value="1"/>
</dbReference>
<feature type="domain" description="SpaA-like prealbumin fold" evidence="9">
    <location>
        <begin position="408"/>
        <end position="514"/>
    </location>
</feature>
<keyword evidence="5" id="KW-0812">Transmembrane</keyword>
<dbReference type="InterPro" id="IPR048052">
    <property type="entry name" value="FM1-like"/>
</dbReference>
<dbReference type="EMBL" id="JABEPQ010000003">
    <property type="protein sequence ID" value="NNM47258.1"/>
    <property type="molecule type" value="Genomic_DNA"/>
</dbReference>
<protein>
    <submittedName>
        <fullName evidence="10">SpaH/EbpB family LPXTG-anchored major pilin</fullName>
    </submittedName>
</protein>
<dbReference type="Proteomes" id="UP000588586">
    <property type="component" value="Unassembled WGS sequence"/>
</dbReference>
<proteinExistence type="predicted"/>
<dbReference type="InterPro" id="IPR019931">
    <property type="entry name" value="LPXTG_anchor"/>
</dbReference>
<evidence type="ECO:0000256" key="4">
    <source>
        <dbReference type="ARBA" id="ARBA00023088"/>
    </source>
</evidence>
<dbReference type="InterPro" id="IPR026466">
    <property type="entry name" value="Fim_isopep_form_D2_dom"/>
</dbReference>
<dbReference type="InterPro" id="IPR032364">
    <property type="entry name" value="GramPos_pilinD1_N"/>
</dbReference>
<feature type="chain" id="PRO_5032428818" evidence="6">
    <location>
        <begin position="29"/>
        <end position="575"/>
    </location>
</feature>
<keyword evidence="1" id="KW-0134">Cell wall</keyword>
<evidence type="ECO:0000259" key="9">
    <source>
        <dbReference type="Pfam" id="PF17802"/>
    </source>
</evidence>
<dbReference type="NCBIfam" id="NF033902">
    <property type="entry name" value="iso_D2_wall_anc"/>
    <property type="match status" value="1"/>
</dbReference>
<keyword evidence="5" id="KW-1133">Transmembrane helix</keyword>
<name>A0A849HIK6_9MICO</name>
<dbReference type="RefSeq" id="WP_171244379.1">
    <property type="nucleotide sequence ID" value="NZ_JABEPQ010000003.1"/>
</dbReference>
<dbReference type="Pfam" id="PF00746">
    <property type="entry name" value="Gram_pos_anchor"/>
    <property type="match status" value="1"/>
</dbReference>
<evidence type="ECO:0000256" key="5">
    <source>
        <dbReference type="SAM" id="Phobius"/>
    </source>
</evidence>
<reference evidence="10 11" key="1">
    <citation type="submission" date="2020-04" db="EMBL/GenBank/DDBJ databases">
        <title>Knoellia sp. isolate from air conditioner.</title>
        <authorList>
            <person name="Chea S."/>
            <person name="Kim D.-U."/>
        </authorList>
    </citation>
    <scope>NUCLEOTIDE SEQUENCE [LARGE SCALE GENOMIC DNA]</scope>
    <source>
        <strain evidence="10 11">DB2414S</strain>
    </source>
</reference>
<evidence type="ECO:0000313" key="11">
    <source>
        <dbReference type="Proteomes" id="UP000588586"/>
    </source>
</evidence>
<dbReference type="InterPro" id="IPR013783">
    <property type="entry name" value="Ig-like_fold"/>
</dbReference>
<dbReference type="Pfam" id="PF16555">
    <property type="entry name" value="GramPos_pilinD1"/>
    <property type="match status" value="1"/>
</dbReference>
<evidence type="ECO:0000313" key="10">
    <source>
        <dbReference type="EMBL" id="NNM47258.1"/>
    </source>
</evidence>
<evidence type="ECO:0000256" key="2">
    <source>
        <dbReference type="ARBA" id="ARBA00022525"/>
    </source>
</evidence>
<organism evidence="10 11">
    <name type="scientific">Knoellia koreensis</name>
    <dbReference type="NCBI Taxonomy" id="2730921"/>
    <lineage>
        <taxon>Bacteria</taxon>
        <taxon>Bacillati</taxon>
        <taxon>Actinomycetota</taxon>
        <taxon>Actinomycetes</taxon>
        <taxon>Micrococcales</taxon>
        <taxon>Intrasporangiaceae</taxon>
        <taxon>Knoellia</taxon>
    </lineage>
</organism>
<evidence type="ECO:0000259" key="8">
    <source>
        <dbReference type="Pfam" id="PF16555"/>
    </source>
</evidence>
<dbReference type="GO" id="GO:0005975">
    <property type="term" value="P:carbohydrate metabolic process"/>
    <property type="evidence" value="ECO:0007669"/>
    <property type="project" value="UniProtKB-ARBA"/>
</dbReference>
<dbReference type="Pfam" id="PF17802">
    <property type="entry name" value="SpaA"/>
    <property type="match status" value="1"/>
</dbReference>
<evidence type="ECO:0000256" key="3">
    <source>
        <dbReference type="ARBA" id="ARBA00022729"/>
    </source>
</evidence>
<feature type="signal peptide" evidence="6">
    <location>
        <begin position="1"/>
        <end position="28"/>
    </location>
</feature>
<sequence length="575" mass="59335">MSKRSYAYAAAVLAAATLTLAPATVALADTGNPYAVGGVSQENTSNKALINPTATVQLSIHKYLGVQTGQPNNGTEQTVNQPPLQGVNFDVYQVFYDAAHTQKVDLTTNQGWTDASAITGYTPSSADIAAGSFTINGKTYYIAKSATVTTDASGSATFTKPTGVGFYLVAENLKTSGTLTSNGTTIDKSTVTPAAPFFVTLPMTNPSDPTRWMYDVNVYPKNQSDSIAKAATDKGTTTGDAGNTGSHAVDYTVTSSITDGTNPLGMYVVYDDLDPALTFTGADLKLSNGTALVAGTDYTVYTAPNATTPATAYTSGSVANGPLVTVVFTDAGLAKLEANRSLNVVTTLHTTVGALDADGVIPNKASFVPNQNWWDQYGTAGVNPETPATTPPGTVPGTPSPVVESKYGTVVVDKYDPQNSGANLAGAVFAIYADATPGDNTCSASDVSGTPINTATIGSNNKATFTGLQTSNFYNGGPVADQTKWLSYCLVETKAPAGYNLDAAPRYITIDYTTGSTTAPASVTQRVANEQANFGNSLPLTGGSGVAAMSALGLLLVGGGVAYSMKNRRREEQDA</sequence>
<evidence type="ECO:0000256" key="1">
    <source>
        <dbReference type="ARBA" id="ARBA00022512"/>
    </source>
</evidence>
<keyword evidence="4" id="KW-0572">Peptidoglycan-anchor</keyword>
<keyword evidence="11" id="KW-1185">Reference proteome</keyword>
<gene>
    <name evidence="10" type="ORF">HJG52_14760</name>
</gene>
<accession>A0A849HIK6</accession>
<feature type="domain" description="Gram-positive pilin subunit D1 N-terminal" evidence="8">
    <location>
        <begin position="54"/>
        <end position="223"/>
    </location>
</feature>
<feature type="domain" description="Gram-positive cocci surface proteins LPxTG" evidence="7">
    <location>
        <begin position="531"/>
        <end position="571"/>
    </location>
</feature>
<comment type="caution">
    <text evidence="10">The sequence shown here is derived from an EMBL/GenBank/DDBJ whole genome shotgun (WGS) entry which is preliminary data.</text>
</comment>
<evidence type="ECO:0000259" key="7">
    <source>
        <dbReference type="Pfam" id="PF00746"/>
    </source>
</evidence>